<evidence type="ECO:0000256" key="3">
    <source>
        <dbReference type="ARBA" id="ARBA00022692"/>
    </source>
</evidence>
<dbReference type="HOGENOM" id="CLU_005531_0_0_11"/>
<proteinExistence type="predicted"/>
<feature type="compositionally biased region" description="Acidic residues" evidence="6">
    <location>
        <begin position="163"/>
        <end position="176"/>
    </location>
</feature>
<feature type="region of interest" description="Disordered" evidence="6">
    <location>
        <begin position="321"/>
        <end position="340"/>
    </location>
</feature>
<dbReference type="GO" id="GO:0005886">
    <property type="term" value="C:plasma membrane"/>
    <property type="evidence" value="ECO:0007669"/>
    <property type="project" value="UniProtKB-SubCell"/>
</dbReference>
<evidence type="ECO:0000256" key="7">
    <source>
        <dbReference type="SAM" id="Phobius"/>
    </source>
</evidence>
<feature type="region of interest" description="Disordered" evidence="6">
    <location>
        <begin position="163"/>
        <end position="210"/>
    </location>
</feature>
<name>B6G846_9ACTN</name>
<feature type="transmembrane region" description="Helical" evidence="7">
    <location>
        <begin position="1147"/>
        <end position="1164"/>
    </location>
</feature>
<dbReference type="InterPro" id="IPR003838">
    <property type="entry name" value="ABC3_permease_C"/>
</dbReference>
<evidence type="ECO:0000256" key="1">
    <source>
        <dbReference type="ARBA" id="ARBA00004651"/>
    </source>
</evidence>
<dbReference type="Proteomes" id="UP000003560">
    <property type="component" value="Unassembled WGS sequence"/>
</dbReference>
<evidence type="ECO:0000256" key="6">
    <source>
        <dbReference type="SAM" id="MobiDB-lite"/>
    </source>
</evidence>
<keyword evidence="10" id="KW-1185">Reference proteome</keyword>
<feature type="transmembrane region" description="Helical" evidence="7">
    <location>
        <begin position="20"/>
        <end position="37"/>
    </location>
</feature>
<dbReference type="AlphaFoldDB" id="B6G846"/>
<feature type="domain" description="ABC3 transporter permease C-terminal" evidence="8">
    <location>
        <begin position="1056"/>
        <end position="1161"/>
    </location>
</feature>
<dbReference type="PANTHER" id="PTHR30287">
    <property type="entry name" value="MEMBRANE COMPONENT OF PREDICTED ABC SUPERFAMILY METABOLITE UPTAKE TRANSPORTER"/>
    <property type="match status" value="1"/>
</dbReference>
<evidence type="ECO:0000256" key="4">
    <source>
        <dbReference type="ARBA" id="ARBA00022989"/>
    </source>
</evidence>
<feature type="transmembrane region" description="Helical" evidence="7">
    <location>
        <begin position="691"/>
        <end position="722"/>
    </location>
</feature>
<feature type="transmembrane region" description="Helical" evidence="7">
    <location>
        <begin position="643"/>
        <end position="663"/>
    </location>
</feature>
<feature type="compositionally biased region" description="Basic and acidic residues" evidence="6">
    <location>
        <begin position="321"/>
        <end position="332"/>
    </location>
</feature>
<keyword evidence="4 7" id="KW-1133">Transmembrane helix</keyword>
<reference evidence="9 10" key="1">
    <citation type="submission" date="2008-10" db="EMBL/GenBank/DDBJ databases">
        <title>Draft genome sequence of Collinsella stercoris (DSM 13279).</title>
        <authorList>
            <person name="Sudarsanam P."/>
            <person name="Ley R."/>
            <person name="Guruge J."/>
            <person name="Turnbaugh P.J."/>
            <person name="Mahowald M."/>
            <person name="Liep D."/>
            <person name="Gordon J."/>
        </authorList>
    </citation>
    <scope>NUCLEOTIDE SEQUENCE [LARGE SCALE GENOMIC DNA]</scope>
    <source>
        <strain evidence="9 10">DSM 13279</strain>
    </source>
</reference>
<feature type="transmembrane region" description="Helical" evidence="7">
    <location>
        <begin position="1052"/>
        <end position="1072"/>
    </location>
</feature>
<evidence type="ECO:0000256" key="5">
    <source>
        <dbReference type="ARBA" id="ARBA00023136"/>
    </source>
</evidence>
<evidence type="ECO:0000313" key="10">
    <source>
        <dbReference type="Proteomes" id="UP000003560"/>
    </source>
</evidence>
<accession>B6G846</accession>
<comment type="caution">
    <text evidence="9">The sequence shown here is derived from an EMBL/GenBank/DDBJ whole genome shotgun (WGS) entry which is preliminary data.</text>
</comment>
<feature type="transmembrane region" description="Helical" evidence="7">
    <location>
        <begin position="812"/>
        <end position="832"/>
    </location>
</feature>
<keyword evidence="5 7" id="KW-0472">Membrane</keyword>
<keyword evidence="3 7" id="KW-0812">Transmembrane</keyword>
<evidence type="ECO:0000256" key="2">
    <source>
        <dbReference type="ARBA" id="ARBA00022475"/>
    </source>
</evidence>
<evidence type="ECO:0000313" key="9">
    <source>
        <dbReference type="EMBL" id="EEA91559.1"/>
    </source>
</evidence>
<dbReference type="InterPro" id="IPR038766">
    <property type="entry name" value="Membrane_comp_ABC_pdt"/>
</dbReference>
<feature type="transmembrane region" description="Helical" evidence="7">
    <location>
        <begin position="742"/>
        <end position="763"/>
    </location>
</feature>
<evidence type="ECO:0000259" key="8">
    <source>
        <dbReference type="Pfam" id="PF02687"/>
    </source>
</evidence>
<dbReference type="PANTHER" id="PTHR30287:SF1">
    <property type="entry name" value="INNER MEMBRANE PROTEIN"/>
    <property type="match status" value="1"/>
</dbReference>
<dbReference type="Pfam" id="PF02687">
    <property type="entry name" value="FtsX"/>
    <property type="match status" value="2"/>
</dbReference>
<comment type="subcellular location">
    <subcellularLocation>
        <location evidence="1">Cell membrane</location>
        <topology evidence="1">Multi-pass membrane protein</topology>
    </subcellularLocation>
</comment>
<reference evidence="9 10" key="2">
    <citation type="submission" date="2008-10" db="EMBL/GenBank/DDBJ databases">
        <authorList>
            <person name="Fulton L."/>
            <person name="Clifton S."/>
            <person name="Fulton B."/>
            <person name="Xu J."/>
            <person name="Minx P."/>
            <person name="Pepin K.H."/>
            <person name="Johnson M."/>
            <person name="Thiruvilangam P."/>
            <person name="Bhonagiri V."/>
            <person name="Nash W.E."/>
            <person name="Mardis E.R."/>
            <person name="Wilson R.K."/>
        </authorList>
    </citation>
    <scope>NUCLEOTIDE SEQUENCE [LARGE SCALE GENOMIC DNA]</scope>
    <source>
        <strain evidence="9 10">DSM 13279</strain>
    </source>
</reference>
<feature type="domain" description="ABC3 transporter permease C-terminal" evidence="8">
    <location>
        <begin position="646"/>
        <end position="765"/>
    </location>
</feature>
<sequence>MPAAFSTDIRRTITGNLKKFVSLAVITALGVTLFVGLKAACDDLRFTADSYYDDQRLFDVSIQSTLGLDSADIKALGKLDGVDVAEGGYSETAYTTVDDASQKVDVKALSPAGLNEPQVLEGRLPRDVNEVAVTQKYLDASGKKIGDKVTFEGLDEDENTVTEDAAAEDAADEDSAGESAKGEGAVAAGEDATGEGAATGGAANEGVADESAAGEGIALEGAAGEDSASTSSESTPIFKRGSYTITGAVLDPMDVNAGSQSMSFRSTGGAQYAFFLTPGAVLDRDTFTVAYLAVTGASDLMTYSDEYKALVDDVKQRAEGIREEREDARTDGVKASANEEIDEQQDAANEQLASAQEQIDAALAQVAAGFAQLSEQGDQAREQLDAAQKQLDATRAQIDTAMAGANTLASMMGSAWPADEWQRLQNGDASAKAPFTQAIDAYAAAIAERARAGAALCDELSDAVGKLPTGDPAVKDRVHQLLDALVEQGHLSSDDAARLGALVDAYPENDAQIEQLQREIAQIKTGILSLSEQLPALASQAGMLADAALSAPQLSAAQTELDRKRADAERQLASGQAQLDAGAAQAAQGQAELDEQKADVEAAFASARTEVDGIERAAWYIQDRTSLPSYASVESDASSIESIATVFPLIFFTVAVLISLTTVTRMVEEDRGLIGVYKALGYSRVQIMAKYLAYAFSACLAGGLVGDALGFIVLPEVIFTIFRTMYALPAFQLHYNPTTAVLGMALFAVGIVGATFLACRHVLKETPASLMRPKAPRAGKRILLERITPLWRRLSFLNKVSARNLFRYKKRFLMTVFGIAGCTALMICGLGIRDTVISLKPRQYGSEGVVRYDLLAVTTDDDFAQGERELRATGQVDTMLEARVDSVTVELDGVKESVQLVVVPNGADLSAYMRTEDGSSTTFLQPAIGGEDLELPREGAGALVTKNIEQVLGLEIGDELKVQDTTLRTGTVRAEGITVSFLGNFIYMTEDAYGQAFGEPCVPNALFANLDGSNAEKIELADELAAGDTFVSVSSSAKIADSFGESFKIIDVVVYVVTVMAGALAFAVVFTLSNTNISERERELATIKVLGFRRREVYRYINKETIILTLIGIVAGWPLGYVITRFLTYVLRMPSLFFDTIVEPQTYVFASVMSLVFTLIINRFTNRSLDKIDMVGALKSAE</sequence>
<dbReference type="STRING" id="445975.COLSTE_00236"/>
<dbReference type="eggNOG" id="COG0577">
    <property type="taxonomic scope" value="Bacteria"/>
</dbReference>
<dbReference type="eggNOG" id="COG1511">
    <property type="taxonomic scope" value="Bacteria"/>
</dbReference>
<keyword evidence="2" id="KW-1003">Cell membrane</keyword>
<organism evidence="9 10">
    <name type="scientific">Collinsella stercoris DSM 13279</name>
    <dbReference type="NCBI Taxonomy" id="445975"/>
    <lineage>
        <taxon>Bacteria</taxon>
        <taxon>Bacillati</taxon>
        <taxon>Actinomycetota</taxon>
        <taxon>Coriobacteriia</taxon>
        <taxon>Coriobacteriales</taxon>
        <taxon>Coriobacteriaceae</taxon>
        <taxon>Collinsella</taxon>
    </lineage>
</organism>
<protein>
    <submittedName>
        <fullName evidence="9">Efflux ABC transporter, permease protein</fullName>
    </submittedName>
</protein>
<feature type="compositionally biased region" description="Low complexity" evidence="6">
    <location>
        <begin position="177"/>
        <end position="210"/>
    </location>
</feature>
<gene>
    <name evidence="9" type="ORF">COLSTE_00236</name>
</gene>
<dbReference type="EMBL" id="ABXJ01000013">
    <property type="protein sequence ID" value="EEA91559.1"/>
    <property type="molecule type" value="Genomic_DNA"/>
</dbReference>
<feature type="transmembrane region" description="Helical" evidence="7">
    <location>
        <begin position="1105"/>
        <end position="1127"/>
    </location>
</feature>